<dbReference type="AlphaFoldDB" id="A0AAW5N9V4"/>
<name>A0AAW5N9V4_9BACT</name>
<accession>A0AAW5N9V4</accession>
<keyword evidence="2" id="KW-0732">Signal</keyword>
<evidence type="ECO:0000313" key="3">
    <source>
        <dbReference type="EMBL" id="MCR8875108.1"/>
    </source>
</evidence>
<evidence type="ECO:0000256" key="1">
    <source>
        <dbReference type="SAM" id="MobiDB-lite"/>
    </source>
</evidence>
<feature type="chain" id="PRO_5043352606" description="Alpha/beta hydrolase" evidence="2">
    <location>
        <begin position="20"/>
        <end position="127"/>
    </location>
</feature>
<organism evidence="3 4">
    <name type="scientific">Phocaeicola barnesiae</name>
    <dbReference type="NCBI Taxonomy" id="376804"/>
    <lineage>
        <taxon>Bacteria</taxon>
        <taxon>Pseudomonadati</taxon>
        <taxon>Bacteroidota</taxon>
        <taxon>Bacteroidia</taxon>
        <taxon>Bacteroidales</taxon>
        <taxon>Bacteroidaceae</taxon>
        <taxon>Phocaeicola</taxon>
    </lineage>
</organism>
<dbReference type="RefSeq" id="WP_025892723.1">
    <property type="nucleotide sequence ID" value="NZ_CALULB010000031.1"/>
</dbReference>
<reference evidence="3 4" key="1">
    <citation type="submission" date="2022-08" db="EMBL/GenBank/DDBJ databases">
        <authorList>
            <person name="Zeman M."/>
            <person name="Kubasova T."/>
        </authorList>
    </citation>
    <scope>NUCLEOTIDE SEQUENCE [LARGE SCALE GENOMIC DNA]</scope>
    <source>
        <strain evidence="3 4">ET62</strain>
    </source>
</reference>
<comment type="caution">
    <text evidence="3">The sequence shown here is derived from an EMBL/GenBank/DDBJ whole genome shotgun (WGS) entry which is preliminary data.</text>
</comment>
<keyword evidence="4" id="KW-1185">Reference proteome</keyword>
<dbReference type="GeneID" id="82443103"/>
<proteinExistence type="predicted"/>
<dbReference type="Proteomes" id="UP001204579">
    <property type="component" value="Unassembled WGS sequence"/>
</dbReference>
<evidence type="ECO:0000313" key="4">
    <source>
        <dbReference type="Proteomes" id="UP001204579"/>
    </source>
</evidence>
<feature type="signal peptide" evidence="2">
    <location>
        <begin position="1"/>
        <end position="19"/>
    </location>
</feature>
<protein>
    <recommendedName>
        <fullName evidence="5">Alpha/beta hydrolase</fullName>
    </recommendedName>
</protein>
<evidence type="ECO:0008006" key="5">
    <source>
        <dbReference type="Google" id="ProtNLM"/>
    </source>
</evidence>
<feature type="region of interest" description="Disordered" evidence="1">
    <location>
        <begin position="107"/>
        <end position="127"/>
    </location>
</feature>
<sequence>MKKIISLMLAVLMVPISYAQEMNGTWKGILNAGNQELEIVFHFNYQENGNSTAKMDVPAQGALGIPVNLKYLSTDSVSLEVLALLMAYTGKLTDGTIKGTFNQFGRSFPLDLKPGEAAKPDRPQEPK</sequence>
<feature type="compositionally biased region" description="Basic and acidic residues" evidence="1">
    <location>
        <begin position="113"/>
        <end position="127"/>
    </location>
</feature>
<evidence type="ECO:0000256" key="2">
    <source>
        <dbReference type="SAM" id="SignalP"/>
    </source>
</evidence>
<dbReference type="EMBL" id="JANRHJ010000020">
    <property type="protein sequence ID" value="MCR8875108.1"/>
    <property type="molecule type" value="Genomic_DNA"/>
</dbReference>
<gene>
    <name evidence="3" type="ORF">NW209_13995</name>
</gene>